<dbReference type="PANTHER" id="PTHR21240">
    <property type="entry name" value="2-AMINO-3-CARBOXYLMUCONATE-6-SEMIALDEHYDE DECARBOXYLASE"/>
    <property type="match status" value="1"/>
</dbReference>
<dbReference type="RefSeq" id="WP_191627530.1">
    <property type="nucleotide sequence ID" value="NZ_CABVHW010000006.1"/>
</dbReference>
<dbReference type="Proteomes" id="UP000381093">
    <property type="component" value="Unassembled WGS sequence"/>
</dbReference>
<organism evidence="3 4">
    <name type="scientific">Pseudomonas fluorescens</name>
    <dbReference type="NCBI Taxonomy" id="294"/>
    <lineage>
        <taxon>Bacteria</taxon>
        <taxon>Pseudomonadati</taxon>
        <taxon>Pseudomonadota</taxon>
        <taxon>Gammaproteobacteria</taxon>
        <taxon>Pseudomonadales</taxon>
        <taxon>Pseudomonadaceae</taxon>
        <taxon>Pseudomonas</taxon>
    </lineage>
</organism>
<feature type="domain" description="Amidohydrolase-related" evidence="2">
    <location>
        <begin position="3"/>
        <end position="327"/>
    </location>
</feature>
<evidence type="ECO:0000256" key="1">
    <source>
        <dbReference type="ARBA" id="ARBA00023239"/>
    </source>
</evidence>
<dbReference type="GO" id="GO:0016831">
    <property type="term" value="F:carboxy-lyase activity"/>
    <property type="evidence" value="ECO:0007669"/>
    <property type="project" value="InterPro"/>
</dbReference>
<dbReference type="GO" id="GO:0005737">
    <property type="term" value="C:cytoplasm"/>
    <property type="evidence" value="ECO:0007669"/>
    <property type="project" value="TreeGrafter"/>
</dbReference>
<dbReference type="PANTHER" id="PTHR21240:SF28">
    <property type="entry name" value="ISO-OROTATE DECARBOXYLASE (EUROFUNG)"/>
    <property type="match status" value="1"/>
</dbReference>
<dbReference type="Pfam" id="PF04909">
    <property type="entry name" value="Amidohydro_2"/>
    <property type="match status" value="1"/>
</dbReference>
<dbReference type="InterPro" id="IPR032465">
    <property type="entry name" value="ACMSD"/>
</dbReference>
<dbReference type="InterPro" id="IPR006680">
    <property type="entry name" value="Amidohydro-rel"/>
</dbReference>
<dbReference type="SUPFAM" id="SSF51556">
    <property type="entry name" value="Metallo-dependent hydrolases"/>
    <property type="match status" value="1"/>
</dbReference>
<gene>
    <name evidence="3" type="ORF">PS710_02409</name>
</gene>
<evidence type="ECO:0000313" key="4">
    <source>
        <dbReference type="Proteomes" id="UP000381093"/>
    </source>
</evidence>
<proteinExistence type="predicted"/>
<protein>
    <recommendedName>
        <fullName evidence="2">Amidohydrolase-related domain-containing protein</fullName>
    </recommendedName>
</protein>
<dbReference type="EMBL" id="CABVHW010000006">
    <property type="protein sequence ID" value="VVN97802.1"/>
    <property type="molecule type" value="Genomic_DNA"/>
</dbReference>
<accession>A0A5E7BZA3</accession>
<dbReference type="InterPro" id="IPR032466">
    <property type="entry name" value="Metal_Hydrolase"/>
</dbReference>
<reference evidence="3 4" key="1">
    <citation type="submission" date="2019-09" db="EMBL/GenBank/DDBJ databases">
        <authorList>
            <person name="Chandra G."/>
            <person name="Truman W A."/>
        </authorList>
    </citation>
    <scope>NUCLEOTIDE SEQUENCE [LARGE SCALE GENOMIC DNA]</scope>
    <source>
        <strain evidence="3">PS710</strain>
    </source>
</reference>
<dbReference type="AlphaFoldDB" id="A0A5E7BZA3"/>
<sequence>MIVDFHTHFLPREFPARPADIDEPAWPRMEATSDTTAMMYVGSREFRSFDDQYWNAARRVEALDRTGVDIQVMSPLPEILSYWLNTQAAEIITDSVNQYAADMIAQAPTRLRALGVVVLQDVDVALRQLQTIKDHGLSGVLLGSNVNGKSVASVEFDSVYAKAEELGLIVFVHGIRPTGLERMVGPGLMGAVLGIPHENAMAIASFMMTDILGRYPNLKLVFSHGGGSIGAMLDRMTHIWNKFPAMRETLKVAPTDYARRFYYDTAVFGSRYLNYLADRFGPERILVGSDGPTEIGQTDLEAFIAHGGIRDAARDEVLGGNAARLLAL</sequence>
<keyword evidence="1" id="KW-0456">Lyase</keyword>
<name>A0A5E7BZA3_PSEFL</name>
<dbReference type="GO" id="GO:0019748">
    <property type="term" value="P:secondary metabolic process"/>
    <property type="evidence" value="ECO:0007669"/>
    <property type="project" value="TreeGrafter"/>
</dbReference>
<dbReference type="GO" id="GO:0016787">
    <property type="term" value="F:hydrolase activity"/>
    <property type="evidence" value="ECO:0007669"/>
    <property type="project" value="InterPro"/>
</dbReference>
<evidence type="ECO:0000259" key="2">
    <source>
        <dbReference type="Pfam" id="PF04909"/>
    </source>
</evidence>
<evidence type="ECO:0000313" key="3">
    <source>
        <dbReference type="EMBL" id="VVN97802.1"/>
    </source>
</evidence>
<dbReference type="Gene3D" id="3.20.20.140">
    <property type="entry name" value="Metal-dependent hydrolases"/>
    <property type="match status" value="1"/>
</dbReference>